<dbReference type="InterPro" id="IPR050879">
    <property type="entry name" value="Acyltransferase_3"/>
</dbReference>
<dbReference type="PANTHER" id="PTHR23028">
    <property type="entry name" value="ACETYLTRANSFERASE"/>
    <property type="match status" value="1"/>
</dbReference>
<protein>
    <submittedName>
        <fullName evidence="3">Acyltransferase family-domain-containing protein</fullName>
    </submittedName>
</protein>
<dbReference type="Proteomes" id="UP000887226">
    <property type="component" value="Unassembled WGS sequence"/>
</dbReference>
<name>A0A9P7ZBH6_9HELO</name>
<organism evidence="3 4">
    <name type="scientific">Calycina marina</name>
    <dbReference type="NCBI Taxonomy" id="1763456"/>
    <lineage>
        <taxon>Eukaryota</taxon>
        <taxon>Fungi</taxon>
        <taxon>Dikarya</taxon>
        <taxon>Ascomycota</taxon>
        <taxon>Pezizomycotina</taxon>
        <taxon>Leotiomycetes</taxon>
        <taxon>Helotiales</taxon>
        <taxon>Pezizellaceae</taxon>
        <taxon>Calycina</taxon>
    </lineage>
</organism>
<dbReference type="OrthoDB" id="5819582at2759"/>
<dbReference type="InterPro" id="IPR002656">
    <property type="entry name" value="Acyl_transf_3_dom"/>
</dbReference>
<comment type="caution">
    <text evidence="3">The sequence shown here is derived from an EMBL/GenBank/DDBJ whole genome shotgun (WGS) entry which is preliminary data.</text>
</comment>
<feature type="transmembrane region" description="Helical" evidence="1">
    <location>
        <begin position="378"/>
        <end position="397"/>
    </location>
</feature>
<dbReference type="AlphaFoldDB" id="A0A9P7ZBH6"/>
<dbReference type="PANTHER" id="PTHR23028:SF125">
    <property type="entry name" value="ACYLTRANSFERASE"/>
    <property type="match status" value="1"/>
</dbReference>
<proteinExistence type="predicted"/>
<keyword evidence="1" id="KW-1133">Transmembrane helix</keyword>
<evidence type="ECO:0000313" key="3">
    <source>
        <dbReference type="EMBL" id="KAG9248373.1"/>
    </source>
</evidence>
<feature type="transmembrane region" description="Helical" evidence="1">
    <location>
        <begin position="95"/>
        <end position="125"/>
    </location>
</feature>
<evidence type="ECO:0000259" key="2">
    <source>
        <dbReference type="Pfam" id="PF01757"/>
    </source>
</evidence>
<evidence type="ECO:0000313" key="4">
    <source>
        <dbReference type="Proteomes" id="UP000887226"/>
    </source>
</evidence>
<feature type="transmembrane region" description="Helical" evidence="1">
    <location>
        <begin position="220"/>
        <end position="242"/>
    </location>
</feature>
<feature type="transmembrane region" description="Helical" evidence="1">
    <location>
        <begin position="254"/>
        <end position="277"/>
    </location>
</feature>
<keyword evidence="1" id="KW-0472">Membrane</keyword>
<gene>
    <name evidence="3" type="ORF">BJ878DRAFT_488498</name>
</gene>
<keyword evidence="3" id="KW-0012">Acyltransferase</keyword>
<dbReference type="GO" id="GO:0016747">
    <property type="term" value="F:acyltransferase activity, transferring groups other than amino-acyl groups"/>
    <property type="evidence" value="ECO:0007669"/>
    <property type="project" value="InterPro"/>
</dbReference>
<feature type="transmembrane region" description="Helical" evidence="1">
    <location>
        <begin position="435"/>
        <end position="452"/>
    </location>
</feature>
<dbReference type="Pfam" id="PF01757">
    <property type="entry name" value="Acyl_transf_3"/>
    <property type="match status" value="1"/>
</dbReference>
<feature type="transmembrane region" description="Helical" evidence="1">
    <location>
        <begin position="160"/>
        <end position="179"/>
    </location>
</feature>
<feature type="transmembrane region" description="Helical" evidence="1">
    <location>
        <begin position="347"/>
        <end position="366"/>
    </location>
</feature>
<keyword evidence="1" id="KW-0812">Transmembrane</keyword>
<feature type="domain" description="Acyltransferase 3" evidence="2">
    <location>
        <begin position="53"/>
        <end position="404"/>
    </location>
</feature>
<evidence type="ECO:0000256" key="1">
    <source>
        <dbReference type="SAM" id="Phobius"/>
    </source>
</evidence>
<dbReference type="EMBL" id="MU253750">
    <property type="protein sequence ID" value="KAG9248373.1"/>
    <property type="molecule type" value="Genomic_DNA"/>
</dbReference>
<accession>A0A9P7ZBH6</accession>
<keyword evidence="4" id="KW-1185">Reference proteome</keyword>
<keyword evidence="3" id="KW-0808">Transferase</keyword>
<reference evidence="3" key="1">
    <citation type="journal article" date="2021" name="IMA Fungus">
        <title>Genomic characterization of three marine fungi, including Emericellopsis atlantica sp. nov. with signatures of a generalist lifestyle and marine biomass degradation.</title>
        <authorList>
            <person name="Hagestad O.C."/>
            <person name="Hou L."/>
            <person name="Andersen J.H."/>
            <person name="Hansen E.H."/>
            <person name="Altermark B."/>
            <person name="Li C."/>
            <person name="Kuhnert E."/>
            <person name="Cox R.J."/>
            <person name="Crous P.W."/>
            <person name="Spatafora J.W."/>
            <person name="Lail K."/>
            <person name="Amirebrahimi M."/>
            <person name="Lipzen A."/>
            <person name="Pangilinan J."/>
            <person name="Andreopoulos W."/>
            <person name="Hayes R.D."/>
            <person name="Ng V."/>
            <person name="Grigoriev I.V."/>
            <person name="Jackson S.A."/>
            <person name="Sutton T.D.S."/>
            <person name="Dobson A.D.W."/>
            <person name="Rama T."/>
        </authorList>
    </citation>
    <scope>NUCLEOTIDE SEQUENCE</scope>
    <source>
        <strain evidence="3">TRa3180A</strain>
    </source>
</reference>
<sequence length="493" mass="56911">MTRQNGIIGGGLLEKQDEQERSSQSTANWWLDLIRPSIMKRGGGPRKQIGRTAYLDGLRGFAAFLVYWHHHQLWPRQEYAADLVFENVFGFENRYYFACLPVVRTFFTGGHFAVSVFLVISGYVLSLKSLSLIHAGEFAKLGDTLASALFRRWIRLHIPILLVSFCFMLSWHLFGIWNISPERKPTFREELWNFYVEFKNYSFVFRDGGTPWFPYNFPTWTIPVEFRGSLIIYTSLLAFSRFTRTARLTCNGLLMLYFIYIVDGWFGAMFLSGMTLCELDLLARSNDLPRFISRLEPWKTSIFYTLFVCSILLGGVPSHSPSFKLRDAPGWYLLSFLKPQAMYDYKWFYLFWAATFLVASIPRIGWLRAFFETRFNLYLGHISFALYLIHGPVLWCLGDRLYVATGYQRPAHEMHMSGWVNAFPLSKNGVFGMELAFLAPHLILLPFTLWLAEVVTKLFDTPVANFTQSAYRKMVAPASAPPPAPHPRATVMD</sequence>